<name>A0A0A8Y935_ARUDO</name>
<dbReference type="EMBL" id="GBRH01276100">
    <property type="protein sequence ID" value="JAD21795.1"/>
    <property type="molecule type" value="Transcribed_RNA"/>
</dbReference>
<reference evidence="1" key="2">
    <citation type="journal article" date="2015" name="Data Brief">
        <title>Shoot transcriptome of the giant reed, Arundo donax.</title>
        <authorList>
            <person name="Barrero R.A."/>
            <person name="Guerrero F.D."/>
            <person name="Moolhuijzen P."/>
            <person name="Goolsby J.A."/>
            <person name="Tidwell J."/>
            <person name="Bellgard S.E."/>
            <person name="Bellgard M.I."/>
        </authorList>
    </citation>
    <scope>NUCLEOTIDE SEQUENCE</scope>
    <source>
        <tissue evidence="1">Shoot tissue taken approximately 20 cm above the soil surface</tissue>
    </source>
</reference>
<sequence length="40" mass="4558">MQIWQYCTHPGQIAQMVEHHGKVHLAQCGVHIPDQTHNPS</sequence>
<evidence type="ECO:0000313" key="1">
    <source>
        <dbReference type="EMBL" id="JAD21795.1"/>
    </source>
</evidence>
<protein>
    <submittedName>
        <fullName evidence="1">Uncharacterized protein</fullName>
    </submittedName>
</protein>
<reference evidence="1" key="1">
    <citation type="submission" date="2014-09" db="EMBL/GenBank/DDBJ databases">
        <authorList>
            <person name="Magalhaes I.L.F."/>
            <person name="Oliveira U."/>
            <person name="Santos F.R."/>
            <person name="Vidigal T.H.D.A."/>
            <person name="Brescovit A.D."/>
            <person name="Santos A.J."/>
        </authorList>
    </citation>
    <scope>NUCLEOTIDE SEQUENCE</scope>
    <source>
        <tissue evidence="1">Shoot tissue taken approximately 20 cm above the soil surface</tissue>
    </source>
</reference>
<proteinExistence type="predicted"/>
<dbReference type="AlphaFoldDB" id="A0A0A8Y935"/>
<organism evidence="1">
    <name type="scientific">Arundo donax</name>
    <name type="common">Giant reed</name>
    <name type="synonym">Donax arundinaceus</name>
    <dbReference type="NCBI Taxonomy" id="35708"/>
    <lineage>
        <taxon>Eukaryota</taxon>
        <taxon>Viridiplantae</taxon>
        <taxon>Streptophyta</taxon>
        <taxon>Embryophyta</taxon>
        <taxon>Tracheophyta</taxon>
        <taxon>Spermatophyta</taxon>
        <taxon>Magnoliopsida</taxon>
        <taxon>Liliopsida</taxon>
        <taxon>Poales</taxon>
        <taxon>Poaceae</taxon>
        <taxon>PACMAD clade</taxon>
        <taxon>Arundinoideae</taxon>
        <taxon>Arundineae</taxon>
        <taxon>Arundo</taxon>
    </lineage>
</organism>
<accession>A0A0A8Y935</accession>